<dbReference type="RefSeq" id="WP_132558898.1">
    <property type="nucleotide sequence ID" value="NZ_SMBH01000001.1"/>
</dbReference>
<dbReference type="PANTHER" id="PTHR36121">
    <property type="entry name" value="PROTEIN SXY"/>
    <property type="match status" value="1"/>
</dbReference>
<dbReference type="EMBL" id="SMBH01000001">
    <property type="protein sequence ID" value="TCU20585.1"/>
    <property type="molecule type" value="Genomic_DNA"/>
</dbReference>
<evidence type="ECO:0000313" key="3">
    <source>
        <dbReference type="Proteomes" id="UP000294576"/>
    </source>
</evidence>
<sequence>MMSQRALAEDYAARIEGLGPIAVQRYFAGASLRADGVQFGFVMKGVLYLKANEASRCAFEQHGCAPFSYAGASGQVTVAAYYEAPGEILDDPEELSRWAANALRAARSASKQKRAVP</sequence>
<evidence type="ECO:0000259" key="1">
    <source>
        <dbReference type="Pfam" id="PF04993"/>
    </source>
</evidence>
<proteinExistence type="predicted"/>
<dbReference type="AlphaFoldDB" id="A0A4V2VAD6"/>
<reference evidence="2 3" key="1">
    <citation type="submission" date="2019-03" db="EMBL/GenBank/DDBJ databases">
        <title>Genomic Encyclopedia of Type Strains, Phase IV (KMG-V): Genome sequencing to study the core and pangenomes of soil and plant-associated prokaryotes.</title>
        <authorList>
            <person name="Whitman W."/>
        </authorList>
    </citation>
    <scope>NUCLEOTIDE SEQUENCE [LARGE SCALE GENOMIC DNA]</scope>
    <source>
        <strain evidence="2 3">Hc14</strain>
    </source>
</reference>
<dbReference type="InterPro" id="IPR047525">
    <property type="entry name" value="TfoX-like"/>
</dbReference>
<feature type="domain" description="TfoX N-terminal" evidence="1">
    <location>
        <begin position="16"/>
        <end position="106"/>
    </location>
</feature>
<dbReference type="Gene3D" id="3.30.1460.30">
    <property type="entry name" value="YgaC/TfoX-N like chaperone"/>
    <property type="match status" value="1"/>
</dbReference>
<organism evidence="2 3">
    <name type="scientific">Rhizobium sullae</name>
    <name type="common">Rhizobium hedysari</name>
    <dbReference type="NCBI Taxonomy" id="50338"/>
    <lineage>
        <taxon>Bacteria</taxon>
        <taxon>Pseudomonadati</taxon>
        <taxon>Pseudomonadota</taxon>
        <taxon>Alphaproteobacteria</taxon>
        <taxon>Hyphomicrobiales</taxon>
        <taxon>Rhizobiaceae</taxon>
        <taxon>Rhizobium/Agrobacterium group</taxon>
        <taxon>Rhizobium</taxon>
    </lineage>
</organism>
<dbReference type="SUPFAM" id="SSF159894">
    <property type="entry name" value="YgaC/TfoX-N like"/>
    <property type="match status" value="1"/>
</dbReference>
<dbReference type="InterPro" id="IPR007076">
    <property type="entry name" value="TfoX_N"/>
</dbReference>
<evidence type="ECO:0000313" key="2">
    <source>
        <dbReference type="EMBL" id="TCU20585.1"/>
    </source>
</evidence>
<comment type="caution">
    <text evidence="2">The sequence shown here is derived from an EMBL/GenBank/DDBJ whole genome shotgun (WGS) entry which is preliminary data.</text>
</comment>
<dbReference type="Pfam" id="PF04993">
    <property type="entry name" value="TfoX_N"/>
    <property type="match status" value="1"/>
</dbReference>
<name>A0A4V2VAD6_RHISU</name>
<accession>A0A4V2VAD6</accession>
<protein>
    <submittedName>
        <fullName evidence="2">TfoX/Sxy family transcriptional regulator of competence genes</fullName>
    </submittedName>
</protein>
<gene>
    <name evidence="2" type="ORF">EV132_101652</name>
</gene>
<dbReference type="PANTHER" id="PTHR36121:SF1">
    <property type="entry name" value="PROTEIN SXY"/>
    <property type="match status" value="1"/>
</dbReference>
<dbReference type="Proteomes" id="UP000294576">
    <property type="component" value="Unassembled WGS sequence"/>
</dbReference>